<feature type="transmembrane region" description="Helical" evidence="2">
    <location>
        <begin position="908"/>
        <end position="930"/>
    </location>
</feature>
<dbReference type="PANTHER" id="PTHR10582:SF2">
    <property type="entry name" value="INACTIVE"/>
    <property type="match status" value="1"/>
</dbReference>
<evidence type="ECO:0000256" key="2">
    <source>
        <dbReference type="SAM" id="Phobius"/>
    </source>
</evidence>
<dbReference type="Gene3D" id="1.10.287.70">
    <property type="match status" value="1"/>
</dbReference>
<dbReference type="AlphaFoldDB" id="A0A8H3MA47"/>
<keyword evidence="1" id="KW-0677">Repeat</keyword>
<evidence type="ECO:0000256" key="1">
    <source>
        <dbReference type="ARBA" id="ARBA00022737"/>
    </source>
</evidence>
<reference evidence="3" key="1">
    <citation type="submission" date="2019-10" db="EMBL/GenBank/DDBJ databases">
        <title>Conservation and host-specific expression of non-tandemly repeated heterogenous ribosome RNA gene in arbuscular mycorrhizal fungi.</title>
        <authorList>
            <person name="Maeda T."/>
            <person name="Kobayashi Y."/>
            <person name="Nakagawa T."/>
            <person name="Ezawa T."/>
            <person name="Yamaguchi K."/>
            <person name="Bino T."/>
            <person name="Nishimoto Y."/>
            <person name="Shigenobu S."/>
            <person name="Kawaguchi M."/>
        </authorList>
    </citation>
    <scope>NUCLEOTIDE SEQUENCE</scope>
    <source>
        <strain evidence="3">HR1</strain>
    </source>
</reference>
<evidence type="ECO:0000313" key="3">
    <source>
        <dbReference type="EMBL" id="GET00527.1"/>
    </source>
</evidence>
<organism evidence="3 4">
    <name type="scientific">Rhizophagus clarus</name>
    <dbReference type="NCBI Taxonomy" id="94130"/>
    <lineage>
        <taxon>Eukaryota</taxon>
        <taxon>Fungi</taxon>
        <taxon>Fungi incertae sedis</taxon>
        <taxon>Mucoromycota</taxon>
        <taxon>Glomeromycotina</taxon>
        <taxon>Glomeromycetes</taxon>
        <taxon>Glomerales</taxon>
        <taxon>Glomeraceae</taxon>
        <taxon>Rhizophagus</taxon>
    </lineage>
</organism>
<dbReference type="PANTHER" id="PTHR10582">
    <property type="entry name" value="TRANSIENT RECEPTOR POTENTIAL ION CHANNEL PROTEIN"/>
    <property type="match status" value="1"/>
</dbReference>
<dbReference type="GO" id="GO:0005216">
    <property type="term" value="F:monoatomic ion channel activity"/>
    <property type="evidence" value="ECO:0007669"/>
    <property type="project" value="InterPro"/>
</dbReference>
<evidence type="ECO:0008006" key="5">
    <source>
        <dbReference type="Google" id="ProtNLM"/>
    </source>
</evidence>
<accession>A0A8H3MA47</accession>
<protein>
    <recommendedName>
        <fullName evidence="5">Ion transport domain-containing protein</fullName>
    </recommendedName>
</protein>
<gene>
    <name evidence="3" type="ORF">RCL2_002697900</name>
</gene>
<dbReference type="Proteomes" id="UP000615446">
    <property type="component" value="Unassembled WGS sequence"/>
</dbReference>
<proteinExistence type="predicted"/>
<dbReference type="SUPFAM" id="SSF50978">
    <property type="entry name" value="WD40 repeat-like"/>
    <property type="match status" value="1"/>
</dbReference>
<feature type="transmembrane region" description="Helical" evidence="2">
    <location>
        <begin position="695"/>
        <end position="714"/>
    </location>
</feature>
<feature type="transmembrane region" description="Helical" evidence="2">
    <location>
        <begin position="726"/>
        <end position="744"/>
    </location>
</feature>
<keyword evidence="2" id="KW-0472">Membrane</keyword>
<dbReference type="InterPro" id="IPR036322">
    <property type="entry name" value="WD40_repeat_dom_sf"/>
</dbReference>
<feature type="transmembrane region" description="Helical" evidence="2">
    <location>
        <begin position="760"/>
        <end position="780"/>
    </location>
</feature>
<comment type="caution">
    <text evidence="3">The sequence shown here is derived from an EMBL/GenBank/DDBJ whole genome shotgun (WGS) entry which is preliminary data.</text>
</comment>
<keyword evidence="2" id="KW-1133">Transmembrane helix</keyword>
<dbReference type="GO" id="GO:0098703">
    <property type="term" value="P:calcium ion import across plasma membrane"/>
    <property type="evidence" value="ECO:0007669"/>
    <property type="project" value="TreeGrafter"/>
</dbReference>
<keyword evidence="2" id="KW-0812">Transmembrane</keyword>
<evidence type="ECO:0000313" key="4">
    <source>
        <dbReference type="Proteomes" id="UP000615446"/>
    </source>
</evidence>
<name>A0A8H3MA47_9GLOM</name>
<sequence>MNDSRRVIDIDYIDIDKPPHNDSSITLIEISPNGKYLVSYSEDDNSIVGWNVDDDDESPLNLDKQFSLDDKIDKVDKICVSDDKKLVCLYNKSIKGIYDMMNNLQNIKLGRDFDHCNFCIFNLIGELVLYNKTLVDYTFNIDHNIFIYSMQTKNNKWKCKKIYKIPRGFRVISISKYDKIYLSSDNFIHEYNLITENSRKIFTSDKMIDHEAKISYNEIIICIRMNNKIIIYSNELEIPIVSLDIDNETQLCNFIHHTGLIPLILPLLNGGKIMEIYLDEFIDRLKEKGQLSKEYQIKGFSDTVRTTTKYAFGILYENIWKIKLEEILAKMDLTYEIPEETTENWYFADDLKINKTYDHLNILLLNPYPYIDTIHALFQEVTEHKNELEESQNLIKWKINIENGDKIKLQVFKKINISSLWDLICTRVENLNLNSNNYIDLLNIKLLNDNNIIILTNIGLFIYYFNEINESITLNYYYYTKIYELKGIFSKPTLPLSNYASFKHCDGWFCIERNLELIEDIYNKCMNYFKEDSKNNKLFLSIITSTMPLLDIYYPEYTSRYSLETNMITDSSYSIEYRNIDYRNISLHLHTFLQHPQIFLQHPQIIIWHFFTELIFIYHNVMNAYYNRISSSGMSTITFMNPYIRFVNYPRDYNWLTELIKPQSSPFVITTYCNIYKTWSGESLINFKWNTYGKYYYAMIWIGFMILHGCFTAAATISQQYISENIRINLLIATIILGFIHLTFEVRQFIYDPTKWITDFWNMIDIIAFLLPVYTSIYWLQTNIKNIQLISFTCLFLNLKYILLFRMFESFVGYAHAFYILLSPEDDFSFKEPTNNNDPNNPWNLAPAYLQVFENGTIDPNPFIIQQPDGNTNMFVDLPTALFAMYKFLTGDPSILSNWQYNNNPSLAIMYVLFSLITVVYIMNLFIGLFSNAIEDVDLKGSYLRHKAEVLAEIELFYLLPFQRRWEKWFPEVLHYYADADQTRGKIKEMMRNDEWNSDEFPEMKKDLLNKLKIRHDPNN</sequence>
<dbReference type="EMBL" id="BLAL01000285">
    <property type="protein sequence ID" value="GET00527.1"/>
    <property type="molecule type" value="Genomic_DNA"/>
</dbReference>
<dbReference type="OrthoDB" id="2377581at2759"/>
<dbReference type="GO" id="GO:0005886">
    <property type="term" value="C:plasma membrane"/>
    <property type="evidence" value="ECO:0007669"/>
    <property type="project" value="TreeGrafter"/>
</dbReference>
<dbReference type="InterPro" id="IPR024862">
    <property type="entry name" value="TRPV"/>
</dbReference>
<feature type="transmembrane region" description="Helical" evidence="2">
    <location>
        <begin position="801"/>
        <end position="822"/>
    </location>
</feature>